<dbReference type="Proteomes" id="UP001596408">
    <property type="component" value="Unassembled WGS sequence"/>
</dbReference>
<keyword evidence="1" id="KW-0472">Membrane</keyword>
<dbReference type="AlphaFoldDB" id="A0ABD5TZH0"/>
<evidence type="ECO:0000256" key="1">
    <source>
        <dbReference type="SAM" id="Phobius"/>
    </source>
</evidence>
<gene>
    <name evidence="2" type="ORF">ACFQEV_11600</name>
</gene>
<organism evidence="2 3">
    <name type="scientific">Halopelagius fulvigenes</name>
    <dbReference type="NCBI Taxonomy" id="1198324"/>
    <lineage>
        <taxon>Archaea</taxon>
        <taxon>Methanobacteriati</taxon>
        <taxon>Methanobacteriota</taxon>
        <taxon>Stenosarchaea group</taxon>
        <taxon>Halobacteria</taxon>
        <taxon>Halobacteriales</taxon>
        <taxon>Haloferacaceae</taxon>
    </lineage>
</organism>
<evidence type="ECO:0000313" key="2">
    <source>
        <dbReference type="EMBL" id="MFC6825629.1"/>
    </source>
</evidence>
<accession>A0ABD5TZH0</accession>
<dbReference type="RefSeq" id="WP_379696035.1">
    <property type="nucleotide sequence ID" value="NZ_JBHSXH010000015.1"/>
</dbReference>
<comment type="caution">
    <text evidence="2">The sequence shown here is derived from an EMBL/GenBank/DDBJ whole genome shotgun (WGS) entry which is preliminary data.</text>
</comment>
<proteinExistence type="predicted"/>
<evidence type="ECO:0008006" key="4">
    <source>
        <dbReference type="Google" id="ProtNLM"/>
    </source>
</evidence>
<dbReference type="EMBL" id="JBHSXH010000015">
    <property type="protein sequence ID" value="MFC6825629.1"/>
    <property type="molecule type" value="Genomic_DNA"/>
</dbReference>
<feature type="transmembrane region" description="Helical" evidence="1">
    <location>
        <begin position="36"/>
        <end position="55"/>
    </location>
</feature>
<sequence>MSRVGYHDGLSAIAGVGIVGVAVGLFGTFFGYDTMLIALVGLAMFCLSFIAMGFMPKRELETDEWVVSE</sequence>
<reference evidence="2 3" key="1">
    <citation type="journal article" date="2019" name="Int. J. Syst. Evol. Microbiol.">
        <title>The Global Catalogue of Microorganisms (GCM) 10K type strain sequencing project: providing services to taxonomists for standard genome sequencing and annotation.</title>
        <authorList>
            <consortium name="The Broad Institute Genomics Platform"/>
            <consortium name="The Broad Institute Genome Sequencing Center for Infectious Disease"/>
            <person name="Wu L."/>
            <person name="Ma J."/>
        </authorList>
    </citation>
    <scope>NUCLEOTIDE SEQUENCE [LARGE SCALE GENOMIC DNA]</scope>
    <source>
        <strain evidence="2 3">YIM 94188</strain>
    </source>
</reference>
<keyword evidence="1" id="KW-1133">Transmembrane helix</keyword>
<protein>
    <recommendedName>
        <fullName evidence="4">Major facilitator superfamily (MFS) profile domain-containing protein</fullName>
    </recommendedName>
</protein>
<keyword evidence="1" id="KW-0812">Transmembrane</keyword>
<evidence type="ECO:0000313" key="3">
    <source>
        <dbReference type="Proteomes" id="UP001596408"/>
    </source>
</evidence>
<feature type="transmembrane region" description="Helical" evidence="1">
    <location>
        <begin position="12"/>
        <end position="30"/>
    </location>
</feature>
<keyword evidence="3" id="KW-1185">Reference proteome</keyword>
<name>A0ABD5TZH0_9EURY</name>